<evidence type="ECO:0000313" key="1">
    <source>
        <dbReference type="Proteomes" id="UP000887579"/>
    </source>
</evidence>
<name>A0AC34FWF4_9BILA</name>
<evidence type="ECO:0000313" key="2">
    <source>
        <dbReference type="WBParaSite" id="ES5_v2.g21879.t1"/>
    </source>
</evidence>
<protein>
    <submittedName>
        <fullName evidence="2">Uncharacterized protein</fullName>
    </submittedName>
</protein>
<reference evidence="2" key="1">
    <citation type="submission" date="2022-11" db="UniProtKB">
        <authorList>
            <consortium name="WormBaseParasite"/>
        </authorList>
    </citation>
    <scope>IDENTIFICATION</scope>
</reference>
<dbReference type="WBParaSite" id="ES5_v2.g21879.t1">
    <property type="protein sequence ID" value="ES5_v2.g21879.t1"/>
    <property type="gene ID" value="ES5_v2.g21879"/>
</dbReference>
<organism evidence="1 2">
    <name type="scientific">Panagrolaimus sp. ES5</name>
    <dbReference type="NCBI Taxonomy" id="591445"/>
    <lineage>
        <taxon>Eukaryota</taxon>
        <taxon>Metazoa</taxon>
        <taxon>Ecdysozoa</taxon>
        <taxon>Nematoda</taxon>
        <taxon>Chromadorea</taxon>
        <taxon>Rhabditida</taxon>
        <taxon>Tylenchina</taxon>
        <taxon>Panagrolaimomorpha</taxon>
        <taxon>Panagrolaimoidea</taxon>
        <taxon>Panagrolaimidae</taxon>
        <taxon>Panagrolaimus</taxon>
    </lineage>
</organism>
<dbReference type="Proteomes" id="UP000887579">
    <property type="component" value="Unplaced"/>
</dbReference>
<proteinExistence type="predicted"/>
<accession>A0AC34FWF4</accession>
<sequence length="282" mass="32911">MDLDLTLGGVDTVVDFIEYVKELWRIQNLYHPELVEFFQTLRFKNISTIPLENIYALVDQYYIFGSSSSKVNSIWISIKNQTVSGYCQLYDSLLNAASVNGNAEALTYLKASYSPEMCNVTENTMFLWYKMCEVDIPSGIKTFLHDQFIGDFFYFNEFCRAAAAYRRLDTYDKYFGTPDSLLVRTMNNSVFSPQATNFTITQKGFIKQIYVHFAQQFPLLSSIAQRQNFVEMKFSECIDLSYIYFTIFNYVQMEKYDGNYFEMILHICQKNVLTAEFNKAKL</sequence>